<dbReference type="AlphaFoldDB" id="A0AA88H521"/>
<dbReference type="Proteomes" id="UP001187531">
    <property type="component" value="Unassembled WGS sequence"/>
</dbReference>
<dbReference type="InterPro" id="IPR029063">
    <property type="entry name" value="SAM-dependent_MTases_sf"/>
</dbReference>
<keyword evidence="3" id="KW-1185">Reference proteome</keyword>
<dbReference type="GO" id="GO:0005886">
    <property type="term" value="C:plasma membrane"/>
    <property type="evidence" value="ECO:0007669"/>
    <property type="project" value="TreeGrafter"/>
</dbReference>
<dbReference type="GO" id="GO:0016197">
    <property type="term" value="P:endosomal transport"/>
    <property type="evidence" value="ECO:0007669"/>
    <property type="project" value="TreeGrafter"/>
</dbReference>
<organism evidence="2 3">
    <name type="scientific">Artemia franciscana</name>
    <name type="common">Brine shrimp</name>
    <name type="synonym">Artemia sanfranciscana</name>
    <dbReference type="NCBI Taxonomy" id="6661"/>
    <lineage>
        <taxon>Eukaryota</taxon>
        <taxon>Metazoa</taxon>
        <taxon>Ecdysozoa</taxon>
        <taxon>Arthropoda</taxon>
        <taxon>Crustacea</taxon>
        <taxon>Branchiopoda</taxon>
        <taxon>Anostraca</taxon>
        <taxon>Artemiidae</taxon>
        <taxon>Artemia</taxon>
    </lineage>
</organism>
<comment type="caution">
    <text evidence="2">The sequence shown here is derived from an EMBL/GenBank/DDBJ whole genome shotgun (WGS) entry which is preliminary data.</text>
</comment>
<dbReference type="InterPro" id="IPR053202">
    <property type="entry name" value="EGF_Rcpt_Signaling_Reg"/>
</dbReference>
<evidence type="ECO:0000259" key="1">
    <source>
        <dbReference type="Pfam" id="PF05050"/>
    </source>
</evidence>
<sequence length="179" mass="20566">MSQVNSYNLKRFFVNPAIGQIPNSGRIEEALFVQNQVKTDLIQVKCVPVYSMLLAVNITTIDLFILDVEGVEMDILETIPFEKVNISVLLIEVHGKKKELRTKMHSYLVSKGYSFYDTFSGRLHPGDDIFIKEEYYNSQDRMKMKKINVRQLYKIITGTKEEDISQSDLKVFSALTSLS</sequence>
<proteinExistence type="predicted"/>
<protein>
    <recommendedName>
        <fullName evidence="1">Methyltransferase FkbM domain-containing protein</fullName>
    </recommendedName>
</protein>
<evidence type="ECO:0000313" key="2">
    <source>
        <dbReference type="EMBL" id="KAK2701765.1"/>
    </source>
</evidence>
<dbReference type="Pfam" id="PF05050">
    <property type="entry name" value="Methyltransf_21"/>
    <property type="match status" value="1"/>
</dbReference>
<dbReference type="PANTHER" id="PTHR34009">
    <property type="entry name" value="PROTEIN STAR"/>
    <property type="match status" value="1"/>
</dbReference>
<gene>
    <name evidence="2" type="ORF">QYM36_019594</name>
</gene>
<dbReference type="GO" id="GO:0006888">
    <property type="term" value="P:endoplasmic reticulum to Golgi vesicle-mediated transport"/>
    <property type="evidence" value="ECO:0007669"/>
    <property type="project" value="TreeGrafter"/>
</dbReference>
<dbReference type="GO" id="GO:0005789">
    <property type="term" value="C:endoplasmic reticulum membrane"/>
    <property type="evidence" value="ECO:0007669"/>
    <property type="project" value="TreeGrafter"/>
</dbReference>
<dbReference type="GO" id="GO:0031902">
    <property type="term" value="C:late endosome membrane"/>
    <property type="evidence" value="ECO:0007669"/>
    <property type="project" value="TreeGrafter"/>
</dbReference>
<name>A0AA88H521_ARTSF</name>
<accession>A0AA88H521</accession>
<dbReference type="GO" id="GO:0005794">
    <property type="term" value="C:Golgi apparatus"/>
    <property type="evidence" value="ECO:0007669"/>
    <property type="project" value="TreeGrafter"/>
</dbReference>
<evidence type="ECO:0000313" key="3">
    <source>
        <dbReference type="Proteomes" id="UP001187531"/>
    </source>
</evidence>
<dbReference type="EMBL" id="JAVRJZ010001766">
    <property type="protein sequence ID" value="KAK2701765.1"/>
    <property type="molecule type" value="Genomic_DNA"/>
</dbReference>
<dbReference type="InterPro" id="IPR006342">
    <property type="entry name" value="FkbM_mtfrase"/>
</dbReference>
<dbReference type="SUPFAM" id="SSF53335">
    <property type="entry name" value="S-adenosyl-L-methionine-dependent methyltransferases"/>
    <property type="match status" value="1"/>
</dbReference>
<feature type="domain" description="Methyltransferase FkbM" evidence="1">
    <location>
        <begin position="35"/>
        <end position="115"/>
    </location>
</feature>
<dbReference type="PANTHER" id="PTHR34009:SF2">
    <property type="entry name" value="PROTEIN STAR"/>
    <property type="match status" value="1"/>
</dbReference>
<reference evidence="2" key="1">
    <citation type="submission" date="2023-07" db="EMBL/GenBank/DDBJ databases">
        <title>Chromosome-level genome assembly of Artemia franciscana.</title>
        <authorList>
            <person name="Jo E."/>
        </authorList>
    </citation>
    <scope>NUCLEOTIDE SEQUENCE</scope>
    <source>
        <tissue evidence="2">Whole body</tissue>
    </source>
</reference>